<dbReference type="InterPro" id="IPR053014">
    <property type="entry name" value="Cuticle_assoc_divergent"/>
</dbReference>
<dbReference type="Gene3D" id="4.10.410.10">
    <property type="entry name" value="Pancreatic trypsin inhibitor Kunitz domain"/>
    <property type="match status" value="5"/>
</dbReference>
<dbReference type="Proteomes" id="UP000046395">
    <property type="component" value="Unassembled WGS sequence"/>
</dbReference>
<sequence>MPTLQCPEPCKEPPNEGRRGRYGRAPRWYFDLRERTCKPFVYSGIGGNSNNFLTKSECRLKCPEFENPCSSGEPYREPKAGMIRFCNQLSANDCPTNYWCHVGFNRDTTVCCPGGEHPCELPLSVGTGDAVLNRWYFNGATKQCVHFVYRGFGGNRNNFLSKKLCQQHCPELVNPCAEGSPLAEVSGRIIHCTADNPYICPIDHFCHVGQEESVCCPSGGNVCEQSLQAGVGPYSLRRWFFNQRKGTCESFVYNGALGNANNFATEELCHGRCVGVHNPCIGQPYRTLYGELVHCTDDNECPRQHYCHIGIWTSSSVCCPTTLAKWENPCSQGASPYADSFGRMLWCDNDGEVQCPKNYYCHIGAEPSNRACCPVKGDPCHQPISVGIGMANIKRWYFDANSGQCLSFVYSGMAGNANNFMTHAECTLRCAVEMKRNRYPIKRCPHGEPFGSDKWKLNGCNVGCPLYYKCTSVDGVAEYCCPDPGVFCLLPIHRGISRCERAPKMRFAFHASAGQCVPFEFSGCGGNLNNFYTIEFCQHQCELLSKG</sequence>
<dbReference type="GO" id="GO:0004867">
    <property type="term" value="F:serine-type endopeptidase inhibitor activity"/>
    <property type="evidence" value="ECO:0007669"/>
    <property type="project" value="InterPro"/>
</dbReference>
<feature type="domain" description="BPTI/Kunitz inhibitor" evidence="1">
    <location>
        <begin position="488"/>
        <end position="541"/>
    </location>
</feature>
<dbReference type="CDD" id="cd00109">
    <property type="entry name" value="Kunitz-type"/>
    <property type="match status" value="1"/>
</dbReference>
<dbReference type="AlphaFoldDB" id="A0A5S6R2B3"/>
<dbReference type="PROSITE" id="PS00280">
    <property type="entry name" value="BPTI_KUNITZ_1"/>
    <property type="match status" value="1"/>
</dbReference>
<dbReference type="PANTHER" id="PTHR46339">
    <property type="entry name" value="PROTEIN CBG15282-RELATED"/>
    <property type="match status" value="1"/>
</dbReference>
<dbReference type="InterPro" id="IPR028150">
    <property type="entry name" value="Lustrin_cystein"/>
</dbReference>
<dbReference type="WBParaSite" id="TMUE_3000013568.1">
    <property type="protein sequence ID" value="TMUE_3000013568.1"/>
    <property type="gene ID" value="WBGene00294079"/>
</dbReference>
<protein>
    <submittedName>
        <fullName evidence="3">BPTI/Kunitz inhibitor domain-containing protein</fullName>
    </submittedName>
</protein>
<evidence type="ECO:0000313" key="3">
    <source>
        <dbReference type="WBParaSite" id="TMUE_3000013568.1"/>
    </source>
</evidence>
<feature type="domain" description="BPTI/Kunitz inhibitor" evidence="1">
    <location>
        <begin position="380"/>
        <end position="430"/>
    </location>
</feature>
<dbReference type="SMART" id="SM00131">
    <property type="entry name" value="KU"/>
    <property type="match status" value="5"/>
</dbReference>
<dbReference type="CDD" id="cd22593">
    <property type="entry name" value="Kunitz_conkunitzin"/>
    <property type="match status" value="4"/>
</dbReference>
<dbReference type="SUPFAM" id="SSF57362">
    <property type="entry name" value="BPTI-like"/>
    <property type="match status" value="5"/>
</dbReference>
<feature type="domain" description="BPTI/Kunitz inhibitor" evidence="1">
    <location>
        <begin position="10"/>
        <end position="62"/>
    </location>
</feature>
<evidence type="ECO:0000313" key="2">
    <source>
        <dbReference type="Proteomes" id="UP000046395"/>
    </source>
</evidence>
<dbReference type="InterPro" id="IPR006150">
    <property type="entry name" value="Cys_repeat_1"/>
</dbReference>
<name>A0A5S6R2B3_TRIMR</name>
<keyword evidence="2" id="KW-1185">Reference proteome</keyword>
<proteinExistence type="predicted"/>
<reference evidence="3" key="1">
    <citation type="submission" date="2019-12" db="UniProtKB">
        <authorList>
            <consortium name="WormBaseParasite"/>
        </authorList>
    </citation>
    <scope>IDENTIFICATION</scope>
</reference>
<dbReference type="InterPro" id="IPR020901">
    <property type="entry name" value="Prtase_inh_Kunz-CS"/>
</dbReference>
<dbReference type="Pfam" id="PF00014">
    <property type="entry name" value="Kunitz_BPTI"/>
    <property type="match status" value="5"/>
</dbReference>
<evidence type="ECO:0000259" key="1">
    <source>
        <dbReference type="PROSITE" id="PS50279"/>
    </source>
</evidence>
<feature type="domain" description="BPTI/Kunitz inhibitor" evidence="1">
    <location>
        <begin position="223"/>
        <end position="273"/>
    </location>
</feature>
<dbReference type="STRING" id="70415.A0A5S6R2B3"/>
<dbReference type="Pfam" id="PF14625">
    <property type="entry name" value="Lustrin_cystein"/>
    <property type="match status" value="4"/>
</dbReference>
<dbReference type="InterPro" id="IPR036880">
    <property type="entry name" value="Kunitz_BPTI_sf"/>
</dbReference>
<accession>A0A5S6R2B3</accession>
<dbReference type="PROSITE" id="PS50279">
    <property type="entry name" value="BPTI_KUNITZ_2"/>
    <property type="match status" value="5"/>
</dbReference>
<dbReference type="SMART" id="SM00289">
    <property type="entry name" value="WR1"/>
    <property type="match status" value="5"/>
</dbReference>
<feature type="domain" description="BPTI/Kunitz inhibitor" evidence="1">
    <location>
        <begin position="119"/>
        <end position="169"/>
    </location>
</feature>
<organism evidence="2 3">
    <name type="scientific">Trichuris muris</name>
    <name type="common">Mouse whipworm</name>
    <dbReference type="NCBI Taxonomy" id="70415"/>
    <lineage>
        <taxon>Eukaryota</taxon>
        <taxon>Metazoa</taxon>
        <taxon>Ecdysozoa</taxon>
        <taxon>Nematoda</taxon>
        <taxon>Enoplea</taxon>
        <taxon>Dorylaimia</taxon>
        <taxon>Trichinellida</taxon>
        <taxon>Trichuridae</taxon>
        <taxon>Trichuris</taxon>
    </lineage>
</organism>
<dbReference type="InterPro" id="IPR002223">
    <property type="entry name" value="Kunitz_BPTI"/>
</dbReference>